<sequence length="82" mass="9000">DAALQLQCNWRARQARKALAAAREERRRHIEALAAAAANAATTPLEEPKKATTFVSAPRAGSVRRLVGEIRLGQPQYGQRHT</sequence>
<dbReference type="Proteomes" id="UP000186817">
    <property type="component" value="Unassembled WGS sequence"/>
</dbReference>
<dbReference type="OrthoDB" id="422314at2759"/>
<organism evidence="2 3">
    <name type="scientific">Symbiodinium microadriaticum</name>
    <name type="common">Dinoflagellate</name>
    <name type="synonym">Zooxanthella microadriatica</name>
    <dbReference type="NCBI Taxonomy" id="2951"/>
    <lineage>
        <taxon>Eukaryota</taxon>
        <taxon>Sar</taxon>
        <taxon>Alveolata</taxon>
        <taxon>Dinophyceae</taxon>
        <taxon>Suessiales</taxon>
        <taxon>Symbiodiniaceae</taxon>
        <taxon>Symbiodinium</taxon>
    </lineage>
</organism>
<reference evidence="2 3" key="1">
    <citation type="submission" date="2016-02" db="EMBL/GenBank/DDBJ databases">
        <title>Genome analysis of coral dinoflagellate symbionts highlights evolutionary adaptations to a symbiotic lifestyle.</title>
        <authorList>
            <person name="Aranda M."/>
            <person name="Li Y."/>
            <person name="Liew Y.J."/>
            <person name="Baumgarten S."/>
            <person name="Simakov O."/>
            <person name="Wilson M."/>
            <person name="Piel J."/>
            <person name="Ashoor H."/>
            <person name="Bougouffa S."/>
            <person name="Bajic V.B."/>
            <person name="Ryu T."/>
            <person name="Ravasi T."/>
            <person name="Bayer T."/>
            <person name="Micklem G."/>
            <person name="Kim H."/>
            <person name="Bhak J."/>
            <person name="Lajeunesse T.C."/>
            <person name="Voolstra C.R."/>
        </authorList>
    </citation>
    <scope>NUCLEOTIDE SEQUENCE [LARGE SCALE GENOMIC DNA]</scope>
    <source>
        <strain evidence="2 3">CCMP2467</strain>
    </source>
</reference>
<keyword evidence="3" id="KW-1185">Reference proteome</keyword>
<dbReference type="EMBL" id="LSRX01007888">
    <property type="protein sequence ID" value="OLP69849.1"/>
    <property type="molecule type" value="Genomic_DNA"/>
</dbReference>
<dbReference type="AlphaFoldDB" id="A0A1Q9BJE0"/>
<evidence type="ECO:0000256" key="1">
    <source>
        <dbReference type="SAM" id="Coils"/>
    </source>
</evidence>
<name>A0A1Q9BJE0_SYMMI</name>
<evidence type="ECO:0000313" key="2">
    <source>
        <dbReference type="EMBL" id="OLP69849.1"/>
    </source>
</evidence>
<feature type="coiled-coil region" evidence="1">
    <location>
        <begin position="12"/>
        <end position="39"/>
    </location>
</feature>
<evidence type="ECO:0000313" key="3">
    <source>
        <dbReference type="Proteomes" id="UP000186817"/>
    </source>
</evidence>
<comment type="caution">
    <text evidence="2">The sequence shown here is derived from an EMBL/GenBank/DDBJ whole genome shotgun (WGS) entry which is preliminary data.</text>
</comment>
<proteinExistence type="predicted"/>
<accession>A0A1Q9BJE0</accession>
<protein>
    <submittedName>
        <fullName evidence="2">Uncharacterized protein</fullName>
    </submittedName>
</protein>
<feature type="non-terminal residue" evidence="2">
    <location>
        <position position="82"/>
    </location>
</feature>
<dbReference type="PROSITE" id="PS50096">
    <property type="entry name" value="IQ"/>
    <property type="match status" value="1"/>
</dbReference>
<gene>
    <name evidence="2" type="ORF">AK812_SmicGene48446</name>
</gene>
<feature type="non-terminal residue" evidence="2">
    <location>
        <position position="1"/>
    </location>
</feature>
<keyword evidence="1" id="KW-0175">Coiled coil</keyword>